<feature type="non-terminal residue" evidence="1">
    <location>
        <position position="110"/>
    </location>
</feature>
<dbReference type="EMBL" id="UYRV01131589">
    <property type="protein sequence ID" value="VDN37367.1"/>
    <property type="molecule type" value="Genomic_DNA"/>
</dbReference>
<reference evidence="1 2" key="1">
    <citation type="submission" date="2018-11" db="EMBL/GenBank/DDBJ databases">
        <authorList>
            <consortium name="Pathogen Informatics"/>
        </authorList>
    </citation>
    <scope>NUCLEOTIDE SEQUENCE [LARGE SCALE GENOMIC DNA]</scope>
</reference>
<dbReference type="OrthoDB" id="10386783at2759"/>
<name>A0A3P7NUK1_CYLGO</name>
<accession>A0A3P7NUK1</accession>
<dbReference type="Proteomes" id="UP000271889">
    <property type="component" value="Unassembled WGS sequence"/>
</dbReference>
<gene>
    <name evidence="1" type="ORF">CGOC_LOCUS13458</name>
</gene>
<dbReference type="AlphaFoldDB" id="A0A3P7NUK1"/>
<protein>
    <submittedName>
        <fullName evidence="1">Uncharacterized protein</fullName>
    </submittedName>
</protein>
<evidence type="ECO:0000313" key="1">
    <source>
        <dbReference type="EMBL" id="VDN37367.1"/>
    </source>
</evidence>
<keyword evidence="2" id="KW-1185">Reference proteome</keyword>
<evidence type="ECO:0000313" key="2">
    <source>
        <dbReference type="Proteomes" id="UP000271889"/>
    </source>
</evidence>
<organism evidence="1 2">
    <name type="scientific">Cylicostephanus goldi</name>
    <name type="common">Nematode worm</name>
    <dbReference type="NCBI Taxonomy" id="71465"/>
    <lineage>
        <taxon>Eukaryota</taxon>
        <taxon>Metazoa</taxon>
        <taxon>Ecdysozoa</taxon>
        <taxon>Nematoda</taxon>
        <taxon>Chromadorea</taxon>
        <taxon>Rhabditida</taxon>
        <taxon>Rhabditina</taxon>
        <taxon>Rhabditomorpha</taxon>
        <taxon>Strongyloidea</taxon>
        <taxon>Strongylidae</taxon>
        <taxon>Cylicostephanus</taxon>
    </lineage>
</organism>
<proteinExistence type="predicted"/>
<sequence>MFKSGVWNVYKKAKTSSEPLRRGRPRKLDPSAVLENAYNAIAGDAITNAADLCLQLELAHASVQTVQRRLREIMSTEHRAELLKNLIVRLHEEDGWTFRRIAAHLNMSKS</sequence>